<feature type="transmembrane region" description="Helical" evidence="10">
    <location>
        <begin position="176"/>
        <end position="197"/>
    </location>
</feature>
<dbReference type="PIRSF" id="PIRSF006603">
    <property type="entry name" value="DinF"/>
    <property type="match status" value="1"/>
</dbReference>
<evidence type="ECO:0000256" key="9">
    <source>
        <dbReference type="ARBA" id="ARBA00023251"/>
    </source>
</evidence>
<dbReference type="InterPro" id="IPR051327">
    <property type="entry name" value="MATE_MepA_subfamily"/>
</dbReference>
<feature type="transmembrane region" description="Helical" evidence="10">
    <location>
        <begin position="324"/>
        <end position="349"/>
    </location>
</feature>
<accession>A0ABY5VIA8</accession>
<keyword evidence="4" id="KW-0813">Transport</keyword>
<proteinExistence type="inferred from homology"/>
<evidence type="ECO:0000256" key="1">
    <source>
        <dbReference type="ARBA" id="ARBA00004651"/>
    </source>
</evidence>
<gene>
    <name evidence="11" type="ORF">NQ502_04605</name>
</gene>
<feature type="transmembrane region" description="Helical" evidence="10">
    <location>
        <begin position="203"/>
        <end position="226"/>
    </location>
</feature>
<evidence type="ECO:0000256" key="4">
    <source>
        <dbReference type="ARBA" id="ARBA00022448"/>
    </source>
</evidence>
<evidence type="ECO:0000313" key="12">
    <source>
        <dbReference type="Proteomes" id="UP001060164"/>
    </source>
</evidence>
<evidence type="ECO:0000256" key="3">
    <source>
        <dbReference type="ARBA" id="ARBA00022106"/>
    </source>
</evidence>
<comment type="subcellular location">
    <subcellularLocation>
        <location evidence="1">Cell membrane</location>
        <topology evidence="1">Multi-pass membrane protein</topology>
    </subcellularLocation>
</comment>
<keyword evidence="9" id="KW-0046">Antibiotic resistance</keyword>
<feature type="transmembrane region" description="Helical" evidence="10">
    <location>
        <begin position="147"/>
        <end position="164"/>
    </location>
</feature>
<evidence type="ECO:0000256" key="6">
    <source>
        <dbReference type="ARBA" id="ARBA00022692"/>
    </source>
</evidence>
<comment type="similarity">
    <text evidence="2">Belongs to the multi antimicrobial extrusion (MATE) (TC 2.A.66.1) family. MepA subfamily.</text>
</comment>
<feature type="transmembrane region" description="Helical" evidence="10">
    <location>
        <begin position="104"/>
        <end position="127"/>
    </location>
</feature>
<dbReference type="InterPro" id="IPR045070">
    <property type="entry name" value="MATE_MepA-like"/>
</dbReference>
<feature type="transmembrane region" description="Helical" evidence="10">
    <location>
        <begin position="26"/>
        <end position="44"/>
    </location>
</feature>
<dbReference type="CDD" id="cd13143">
    <property type="entry name" value="MATE_MepA_like"/>
    <property type="match status" value="1"/>
</dbReference>
<dbReference type="NCBIfam" id="TIGR00797">
    <property type="entry name" value="matE"/>
    <property type="match status" value="1"/>
</dbReference>
<organism evidence="11 12">
    <name type="scientific">Ruminococcus gauvreauii</name>
    <dbReference type="NCBI Taxonomy" id="438033"/>
    <lineage>
        <taxon>Bacteria</taxon>
        <taxon>Bacillati</taxon>
        <taxon>Bacillota</taxon>
        <taxon>Clostridia</taxon>
        <taxon>Eubacteriales</taxon>
        <taxon>Oscillospiraceae</taxon>
        <taxon>Ruminococcus</taxon>
    </lineage>
</organism>
<keyword evidence="12" id="KW-1185">Reference proteome</keyword>
<evidence type="ECO:0000256" key="10">
    <source>
        <dbReference type="SAM" id="Phobius"/>
    </source>
</evidence>
<keyword evidence="6 10" id="KW-0812">Transmembrane</keyword>
<name>A0ABY5VIA8_9FIRM</name>
<feature type="transmembrane region" description="Helical" evidence="10">
    <location>
        <begin position="64"/>
        <end position="83"/>
    </location>
</feature>
<keyword evidence="7 10" id="KW-1133">Transmembrane helix</keyword>
<dbReference type="EMBL" id="CP102290">
    <property type="protein sequence ID" value="UWP60340.1"/>
    <property type="molecule type" value="Genomic_DNA"/>
</dbReference>
<dbReference type="PANTHER" id="PTHR43823:SF3">
    <property type="entry name" value="MULTIDRUG EXPORT PROTEIN MEPA"/>
    <property type="match status" value="1"/>
</dbReference>
<dbReference type="RefSeq" id="WP_242830290.1">
    <property type="nucleotide sequence ID" value="NZ_CABLBR010000030.1"/>
</dbReference>
<dbReference type="Proteomes" id="UP001060164">
    <property type="component" value="Chromosome"/>
</dbReference>
<dbReference type="Pfam" id="PF01554">
    <property type="entry name" value="MatE"/>
    <property type="match status" value="2"/>
</dbReference>
<feature type="transmembrane region" description="Helical" evidence="10">
    <location>
        <begin position="369"/>
        <end position="389"/>
    </location>
</feature>
<protein>
    <recommendedName>
        <fullName evidence="3">Multidrug export protein MepA</fullName>
    </recommendedName>
</protein>
<evidence type="ECO:0000256" key="8">
    <source>
        <dbReference type="ARBA" id="ARBA00023136"/>
    </source>
</evidence>
<feature type="transmembrane region" description="Helical" evidence="10">
    <location>
        <begin position="409"/>
        <end position="429"/>
    </location>
</feature>
<sequence>MELQEIDEQKRNEKFIRMTQMPIQKIIPRMAVPTIISMLISSFYNMVDTIYVGHLDNTESSAAVGVAFSFMALIQAIGFFFGHGSGNFISRSLGKKEYDKAKNMAATGFFLPIAVGTLIMVLGLLFTTPLSRMLGATETALPYTNSYLRWLLLGTPFMMSSLVMNNQLRLQGSAQIAMVGITFGAVLNIALDPVFIFKLGMGVGGAALATIISQFISWLLLLGGCAQKGNISISLKNLSPHIWQFGEIVRCGLPSLCRQGIASVAVIALNWAVKGYGDSAIAAFSIVSRITTFAGSAMIGFGQGFQPVCGFSYGAGLYERVVKAFWFCVKVSTVILVLLSVAGFILAPGLISLFRSGDPLLIAIGSRALRYQCLSFPLTGLIIMANMMLQNIGKTLPASVLAMGRQGVFFLPLLPLLSASAGLTGIEFAQPAADILTFALAIPLSCHAVKLMRAL</sequence>
<evidence type="ECO:0000256" key="7">
    <source>
        <dbReference type="ARBA" id="ARBA00022989"/>
    </source>
</evidence>
<evidence type="ECO:0000256" key="5">
    <source>
        <dbReference type="ARBA" id="ARBA00022475"/>
    </source>
</evidence>
<evidence type="ECO:0000313" key="11">
    <source>
        <dbReference type="EMBL" id="UWP60340.1"/>
    </source>
</evidence>
<keyword evidence="5" id="KW-1003">Cell membrane</keyword>
<evidence type="ECO:0000256" key="2">
    <source>
        <dbReference type="ARBA" id="ARBA00008417"/>
    </source>
</evidence>
<dbReference type="InterPro" id="IPR002528">
    <property type="entry name" value="MATE_fam"/>
</dbReference>
<keyword evidence="8 10" id="KW-0472">Membrane</keyword>
<dbReference type="PANTHER" id="PTHR43823">
    <property type="entry name" value="SPORULATION PROTEIN YKVU"/>
    <property type="match status" value="1"/>
</dbReference>
<reference evidence="11" key="1">
    <citation type="journal article" date="2022" name="Cell">
        <title>Design, construction, and in vivo augmentation of a complex gut microbiome.</title>
        <authorList>
            <person name="Cheng A.G."/>
            <person name="Ho P.Y."/>
            <person name="Aranda-Diaz A."/>
            <person name="Jain S."/>
            <person name="Yu F.B."/>
            <person name="Meng X."/>
            <person name="Wang M."/>
            <person name="Iakiviak M."/>
            <person name="Nagashima K."/>
            <person name="Zhao A."/>
            <person name="Murugkar P."/>
            <person name="Patil A."/>
            <person name="Atabakhsh K."/>
            <person name="Weakley A."/>
            <person name="Yan J."/>
            <person name="Brumbaugh A.R."/>
            <person name="Higginbottom S."/>
            <person name="Dimas A."/>
            <person name="Shiver A.L."/>
            <person name="Deutschbauer A."/>
            <person name="Neff N."/>
            <person name="Sonnenburg J.L."/>
            <person name="Huang K.C."/>
            <person name="Fischbach M.A."/>
        </authorList>
    </citation>
    <scope>NUCLEOTIDE SEQUENCE</scope>
    <source>
        <strain evidence="11">DSM 19829</strain>
    </source>
</reference>
<dbReference type="InterPro" id="IPR048279">
    <property type="entry name" value="MdtK-like"/>
</dbReference>